<dbReference type="RefSeq" id="WP_003797389.1">
    <property type="nucleotide sequence ID" value="NZ_GG665872.1"/>
</dbReference>
<gene>
    <name evidence="1" type="ORF">GCWU000324_02272</name>
</gene>
<protein>
    <recommendedName>
        <fullName evidence="3">DUF2262 domain-containing protein</fullName>
    </recommendedName>
</protein>
<organism evidence="1 2">
    <name type="scientific">Kingella oralis ATCC 51147</name>
    <dbReference type="NCBI Taxonomy" id="629741"/>
    <lineage>
        <taxon>Bacteria</taxon>
        <taxon>Pseudomonadati</taxon>
        <taxon>Pseudomonadota</taxon>
        <taxon>Betaproteobacteria</taxon>
        <taxon>Neisseriales</taxon>
        <taxon>Neisseriaceae</taxon>
        <taxon>Kingella</taxon>
    </lineage>
</organism>
<proteinExistence type="predicted"/>
<accession>C4GJP8</accession>
<dbReference type="HOGENOM" id="CLU_1553221_0_0_4"/>
<comment type="caution">
    <text evidence="1">The sequence shown here is derived from an EMBL/GenBank/DDBJ whole genome shotgun (WGS) entry which is preliminary data.</text>
</comment>
<reference evidence="1" key="1">
    <citation type="submission" date="2009-04" db="EMBL/GenBank/DDBJ databases">
        <authorList>
            <person name="Weinstock G."/>
            <person name="Sodergren E."/>
            <person name="Clifton S."/>
            <person name="Fulton L."/>
            <person name="Fulton B."/>
            <person name="Courtney L."/>
            <person name="Fronick C."/>
            <person name="Harrison M."/>
            <person name="Strong C."/>
            <person name="Farmer C."/>
            <person name="Delahaunty K."/>
            <person name="Markovic C."/>
            <person name="Hall O."/>
            <person name="Minx P."/>
            <person name="Tomlinson C."/>
            <person name="Mitreva M."/>
            <person name="Nelson J."/>
            <person name="Hou S."/>
            <person name="Wollam A."/>
            <person name="Pepin K.H."/>
            <person name="Johnson M."/>
            <person name="Bhonagiri V."/>
            <person name="Nash W.E."/>
            <person name="Warren W."/>
            <person name="Chinwalla A."/>
            <person name="Mardis E.R."/>
            <person name="Wilson R.K."/>
        </authorList>
    </citation>
    <scope>NUCLEOTIDE SEQUENCE [LARGE SCALE GENOMIC DNA]</scope>
    <source>
        <strain evidence="1">ATCC 51147</strain>
    </source>
</reference>
<name>C4GJP8_9NEIS</name>
<dbReference type="OrthoDB" id="1147827at2"/>
<keyword evidence="2" id="KW-1185">Reference proteome</keyword>
<evidence type="ECO:0000313" key="2">
    <source>
        <dbReference type="Proteomes" id="UP000003009"/>
    </source>
</evidence>
<evidence type="ECO:0008006" key="3">
    <source>
        <dbReference type="Google" id="ProtNLM"/>
    </source>
</evidence>
<sequence length="172" mass="19422">MQNDDKTSARLHKDIRTLRRRIPAVRSRMDNFITADNGASYHLNCAVTVFNKTVRGSEVEIFIHADEPATPYLARVAEMVRRLADYPAEKLMAAYNDSPCLALVQSFAEYRDKEADEDWFDALEVYSLVFDCGGGRIVTTVTAGDVYLGDAYLMVEFADETLQTVTIDYDET</sequence>
<dbReference type="EMBL" id="ACJW02000003">
    <property type="protein sequence ID" value="EEP68021.1"/>
    <property type="molecule type" value="Genomic_DNA"/>
</dbReference>
<evidence type="ECO:0000313" key="1">
    <source>
        <dbReference type="EMBL" id="EEP68021.1"/>
    </source>
</evidence>
<dbReference type="AlphaFoldDB" id="C4GJP8"/>
<dbReference type="GeneID" id="84905820"/>
<dbReference type="Proteomes" id="UP000003009">
    <property type="component" value="Unassembled WGS sequence"/>
</dbReference>